<proteinExistence type="predicted"/>
<dbReference type="Gene3D" id="1.10.150.50">
    <property type="entry name" value="Transcription Factor, Ets-1"/>
    <property type="match status" value="1"/>
</dbReference>
<evidence type="ECO:0008006" key="3">
    <source>
        <dbReference type="Google" id="ProtNLM"/>
    </source>
</evidence>
<comment type="caution">
    <text evidence="1">The sequence shown here is derived from an EMBL/GenBank/DDBJ whole genome shotgun (WGS) entry which is preliminary data.</text>
</comment>
<dbReference type="InterPro" id="IPR013761">
    <property type="entry name" value="SAM/pointed_sf"/>
</dbReference>
<protein>
    <recommendedName>
        <fullName evidence="3">SAM domain-containing protein</fullName>
    </recommendedName>
</protein>
<dbReference type="AlphaFoldDB" id="A0A397W876"/>
<dbReference type="OrthoDB" id="2315391at2759"/>
<accession>A0A397W876</accession>
<organism evidence="1 2">
    <name type="scientific">Gigaspora rosea</name>
    <dbReference type="NCBI Taxonomy" id="44941"/>
    <lineage>
        <taxon>Eukaryota</taxon>
        <taxon>Fungi</taxon>
        <taxon>Fungi incertae sedis</taxon>
        <taxon>Mucoromycota</taxon>
        <taxon>Glomeromycotina</taxon>
        <taxon>Glomeromycetes</taxon>
        <taxon>Diversisporales</taxon>
        <taxon>Gigasporaceae</taxon>
        <taxon>Gigaspora</taxon>
    </lineage>
</organism>
<keyword evidence="2" id="KW-1185">Reference proteome</keyword>
<dbReference type="STRING" id="44941.A0A397W876"/>
<dbReference type="SUPFAM" id="SSF47769">
    <property type="entry name" value="SAM/Pointed domain"/>
    <property type="match status" value="1"/>
</dbReference>
<evidence type="ECO:0000313" key="1">
    <source>
        <dbReference type="EMBL" id="RIB30905.1"/>
    </source>
</evidence>
<name>A0A397W876_9GLOM</name>
<gene>
    <name evidence="1" type="ORF">C2G38_967273</name>
</gene>
<dbReference type="EMBL" id="QKWP01000003">
    <property type="protein sequence ID" value="RIB30905.1"/>
    <property type="molecule type" value="Genomic_DNA"/>
</dbReference>
<sequence length="392" mass="45727">MSTFNFITSTLTFETIQDWTVETVEAFLKFKQKDFSLSDAEIQKFVDCSFNGPALLNVNIDDLMSLVGLRVGPALNVSAFVENLNNQKSGQIEPLKTVEEIIKHVTKDSIRLGTPAFELPDKILMPLQQRNFEAALIKIKENVRANAENKEGKSNYWCLVSAGTPGIGKTRFGKELYEYLKRNWEQPQNWADVHFEYLRMDFGSGIYLDDYDRKLLTASEIFGLRIAYALFIEKYYDMTFKEFRSKVLTYGKYIFMIEPVITYYYESLKLYDNRKLFLYLHIDDFQLIDAWNAEFRKNIPSGLFKKMIRDLSQYMTHQWHTFIQPFLSGTAPQVIAAQKQASPISFYPVDCPLLENASMIRIMDHFATKFNAPTYPNRVYEWNFVPHSFIFC</sequence>
<evidence type="ECO:0000313" key="2">
    <source>
        <dbReference type="Proteomes" id="UP000266673"/>
    </source>
</evidence>
<reference evidence="1 2" key="1">
    <citation type="submission" date="2018-06" db="EMBL/GenBank/DDBJ databases">
        <title>Comparative genomics reveals the genomic features of Rhizophagus irregularis, R. cerebriforme, R. diaphanum and Gigaspora rosea, and their symbiotic lifestyle signature.</title>
        <authorList>
            <person name="Morin E."/>
            <person name="San Clemente H."/>
            <person name="Chen E.C.H."/>
            <person name="De La Providencia I."/>
            <person name="Hainaut M."/>
            <person name="Kuo A."/>
            <person name="Kohler A."/>
            <person name="Murat C."/>
            <person name="Tang N."/>
            <person name="Roy S."/>
            <person name="Loubradou J."/>
            <person name="Henrissat B."/>
            <person name="Grigoriev I.V."/>
            <person name="Corradi N."/>
            <person name="Roux C."/>
            <person name="Martin F.M."/>
        </authorList>
    </citation>
    <scope>NUCLEOTIDE SEQUENCE [LARGE SCALE GENOMIC DNA]</scope>
    <source>
        <strain evidence="1 2">DAOM 194757</strain>
    </source>
</reference>
<dbReference type="Proteomes" id="UP000266673">
    <property type="component" value="Unassembled WGS sequence"/>
</dbReference>